<dbReference type="PRINTS" id="PR00344">
    <property type="entry name" value="BCTRLSENSOR"/>
</dbReference>
<dbReference type="Pfam" id="PF02518">
    <property type="entry name" value="HATPase_c"/>
    <property type="match status" value="1"/>
</dbReference>
<comment type="caution">
    <text evidence="7">The sequence shown here is derived from an EMBL/GenBank/DDBJ whole genome shotgun (WGS) entry which is preliminary data.</text>
</comment>
<evidence type="ECO:0000313" key="8">
    <source>
        <dbReference type="Proteomes" id="UP000660885"/>
    </source>
</evidence>
<dbReference type="InterPro" id="IPR005467">
    <property type="entry name" value="His_kinase_dom"/>
</dbReference>
<proteinExistence type="predicted"/>
<sequence>MAHTALQQKPDGPGTQTIPPAGGPAPAFSASAGEVFWPLWLASILVPLLLFAGGAWWSWHMVQAEAHDRLKRTLAVAAEHAARAFETQDALLAAAQRASKGMGWDRIRGNAELASFLRDLDERTAGLGAIGMTDPSGRLVQLSAPPFTPPPDDFSDRDYVRAQVDLATAGPFIGRTITARANGLHVIRYSRPRLDQDGRPDGGVLWATIRTGELAPYYDTLLQHPKDAILLVRPDGAVLVRHPAMTGDDGTRLTGWGEDALRQASDPPGRTVLAPGLSPMDGQKRLYALRQLTNVPLVVVYGQHPAGPWSAWTHRVAIIGLVSGGAMAVLFWVTWVTSRRVARQAEVRAAAEARLRGAERLSALGQVTAGVAHDIRNLALSVQGGAKLIRQALARDDRDRASMVAELLDETAGRGASLTERMVRMVRRGQAEASAMATLDPAAAVAGAAVLLKAVIGSRWMVRADPMPPDLPRRVRGDQAELEAALLNLAVNSRDAMPEGGTIRLSVVAERVQQGDEYPAKLAPGLYARIVVIDSGAGIDGEILDRVGQAFFTTKAEGQGTGLGLSSAAAFARTAGGAMRVESPGPGRGTAVTLWLPEAPAEAP</sequence>
<dbReference type="Pfam" id="PF22588">
    <property type="entry name" value="dCache_1_like"/>
    <property type="match status" value="1"/>
</dbReference>
<protein>
    <recommendedName>
        <fullName evidence="2">histidine kinase</fullName>
        <ecNumber evidence="2">2.7.13.3</ecNumber>
    </recommendedName>
</protein>
<feature type="region of interest" description="Disordered" evidence="4">
    <location>
        <begin position="1"/>
        <end position="24"/>
    </location>
</feature>
<dbReference type="InterPro" id="IPR054327">
    <property type="entry name" value="His-kinase-like_sensor"/>
</dbReference>
<evidence type="ECO:0000259" key="6">
    <source>
        <dbReference type="PROSITE" id="PS50109"/>
    </source>
</evidence>
<dbReference type="RefSeq" id="WP_202831000.1">
    <property type="nucleotide sequence ID" value="NZ_JAETWB010000002.1"/>
</dbReference>
<evidence type="ECO:0000256" key="2">
    <source>
        <dbReference type="ARBA" id="ARBA00012438"/>
    </source>
</evidence>
<dbReference type="CDD" id="cd12914">
    <property type="entry name" value="PDC1_DGC_like"/>
    <property type="match status" value="1"/>
</dbReference>
<reference evidence="7 8" key="1">
    <citation type="submission" date="2021-01" db="EMBL/GenBank/DDBJ databases">
        <title>Belnapia mucosa sp. nov. and Belnapia arida sp. nov., isolated from the Tabernas Desert (Almeria, Spain).</title>
        <authorList>
            <person name="Molina-Menor E."/>
            <person name="Vidal-Verdu A."/>
            <person name="Calonge A."/>
            <person name="Satari L."/>
            <person name="Pereto J."/>
            <person name="Porcar M."/>
        </authorList>
    </citation>
    <scope>NUCLEOTIDE SEQUENCE [LARGE SCALE GENOMIC DNA]</scope>
    <source>
        <strain evidence="7 8">T18</strain>
    </source>
</reference>
<dbReference type="SUPFAM" id="SSF55874">
    <property type="entry name" value="ATPase domain of HSP90 chaperone/DNA topoisomerase II/histidine kinase"/>
    <property type="match status" value="1"/>
</dbReference>
<dbReference type="CDD" id="cd00082">
    <property type="entry name" value="HisKA"/>
    <property type="match status" value="1"/>
</dbReference>
<dbReference type="PANTHER" id="PTHR43065">
    <property type="entry name" value="SENSOR HISTIDINE KINASE"/>
    <property type="match status" value="1"/>
</dbReference>
<gene>
    <name evidence="7" type="ORF">JMJ56_07460</name>
</gene>
<dbReference type="EC" id="2.7.13.3" evidence="2"/>
<dbReference type="InterPro" id="IPR003594">
    <property type="entry name" value="HATPase_dom"/>
</dbReference>
<dbReference type="InterPro" id="IPR004358">
    <property type="entry name" value="Sig_transdc_His_kin-like_C"/>
</dbReference>
<evidence type="ECO:0000256" key="1">
    <source>
        <dbReference type="ARBA" id="ARBA00000085"/>
    </source>
</evidence>
<organism evidence="7 8">
    <name type="scientific">Belnapia arida</name>
    <dbReference type="NCBI Taxonomy" id="2804533"/>
    <lineage>
        <taxon>Bacteria</taxon>
        <taxon>Pseudomonadati</taxon>
        <taxon>Pseudomonadota</taxon>
        <taxon>Alphaproteobacteria</taxon>
        <taxon>Acetobacterales</taxon>
        <taxon>Roseomonadaceae</taxon>
        <taxon>Belnapia</taxon>
    </lineage>
</organism>
<keyword evidence="5" id="KW-0812">Transmembrane</keyword>
<dbReference type="PROSITE" id="PS50109">
    <property type="entry name" value="HIS_KIN"/>
    <property type="match status" value="1"/>
</dbReference>
<keyword evidence="5" id="KW-0472">Membrane</keyword>
<dbReference type="SMART" id="SM00387">
    <property type="entry name" value="HATPase_c"/>
    <property type="match status" value="1"/>
</dbReference>
<dbReference type="EMBL" id="JAETWB010000002">
    <property type="protein sequence ID" value="MBL6077836.1"/>
    <property type="molecule type" value="Genomic_DNA"/>
</dbReference>
<dbReference type="CDD" id="cd12915">
    <property type="entry name" value="PDC2_DGC_like"/>
    <property type="match status" value="1"/>
</dbReference>
<keyword evidence="3" id="KW-0597">Phosphoprotein</keyword>
<evidence type="ECO:0000256" key="5">
    <source>
        <dbReference type="SAM" id="Phobius"/>
    </source>
</evidence>
<evidence type="ECO:0000313" key="7">
    <source>
        <dbReference type="EMBL" id="MBL6077836.1"/>
    </source>
</evidence>
<evidence type="ECO:0000256" key="4">
    <source>
        <dbReference type="SAM" id="MobiDB-lite"/>
    </source>
</evidence>
<dbReference type="InterPro" id="IPR003661">
    <property type="entry name" value="HisK_dim/P_dom"/>
</dbReference>
<feature type="transmembrane region" description="Helical" evidence="5">
    <location>
        <begin position="316"/>
        <end position="335"/>
    </location>
</feature>
<feature type="transmembrane region" description="Helical" evidence="5">
    <location>
        <begin position="37"/>
        <end position="59"/>
    </location>
</feature>
<comment type="catalytic activity">
    <reaction evidence="1">
        <text>ATP + protein L-histidine = ADP + protein N-phospho-L-histidine.</text>
        <dbReference type="EC" id="2.7.13.3"/>
    </reaction>
</comment>
<feature type="domain" description="Histidine kinase" evidence="6">
    <location>
        <begin position="370"/>
        <end position="600"/>
    </location>
</feature>
<dbReference type="Gene3D" id="3.30.450.20">
    <property type="entry name" value="PAS domain"/>
    <property type="match status" value="2"/>
</dbReference>
<name>A0ABS1TZJ3_9PROT</name>
<dbReference type="Gene3D" id="1.10.287.130">
    <property type="match status" value="1"/>
</dbReference>
<dbReference type="InterPro" id="IPR036890">
    <property type="entry name" value="HATPase_C_sf"/>
</dbReference>
<dbReference type="PANTHER" id="PTHR43065:SF49">
    <property type="entry name" value="HISTIDINE KINASE"/>
    <property type="match status" value="1"/>
</dbReference>
<dbReference type="Proteomes" id="UP000660885">
    <property type="component" value="Unassembled WGS sequence"/>
</dbReference>
<keyword evidence="8" id="KW-1185">Reference proteome</keyword>
<keyword evidence="5" id="KW-1133">Transmembrane helix</keyword>
<accession>A0ABS1TZJ3</accession>
<dbReference type="Gene3D" id="3.30.565.10">
    <property type="entry name" value="Histidine kinase-like ATPase, C-terminal domain"/>
    <property type="match status" value="1"/>
</dbReference>
<feature type="compositionally biased region" description="Low complexity" evidence="4">
    <location>
        <begin position="12"/>
        <end position="24"/>
    </location>
</feature>
<evidence type="ECO:0000256" key="3">
    <source>
        <dbReference type="ARBA" id="ARBA00022553"/>
    </source>
</evidence>